<reference evidence="1" key="1">
    <citation type="submission" date="2022-07" db="EMBL/GenBank/DDBJ databases">
        <title>Genome Sequence of Lecanicillium saksenae.</title>
        <authorList>
            <person name="Buettner E."/>
        </authorList>
    </citation>
    <scope>NUCLEOTIDE SEQUENCE</scope>
    <source>
        <strain evidence="1">VT-O1</strain>
    </source>
</reference>
<sequence length="102" mass="10510">MGGATQKTEHGRRAGEKRSSQRWQSGGGGDGDFLGLAGSSPVNNGGARPFPFVAATQGQAATGADGDVSGRMEKGWTAQGVAMVAGNASRWDVDVERNKYDP</sequence>
<protein>
    <submittedName>
        <fullName evidence="1">Uncharacterized protein</fullName>
    </submittedName>
</protein>
<keyword evidence="2" id="KW-1185">Reference proteome</keyword>
<comment type="caution">
    <text evidence="1">The sequence shown here is derived from an EMBL/GenBank/DDBJ whole genome shotgun (WGS) entry which is preliminary data.</text>
</comment>
<dbReference type="EMBL" id="JANAKD010001220">
    <property type="protein sequence ID" value="KAJ3481908.1"/>
    <property type="molecule type" value="Genomic_DNA"/>
</dbReference>
<accession>A0ACC1QMQ8</accession>
<dbReference type="Proteomes" id="UP001148737">
    <property type="component" value="Unassembled WGS sequence"/>
</dbReference>
<evidence type="ECO:0000313" key="1">
    <source>
        <dbReference type="EMBL" id="KAJ3481908.1"/>
    </source>
</evidence>
<evidence type="ECO:0000313" key="2">
    <source>
        <dbReference type="Proteomes" id="UP001148737"/>
    </source>
</evidence>
<gene>
    <name evidence="1" type="ORF">NLG97_g7705</name>
</gene>
<organism evidence="1 2">
    <name type="scientific">Lecanicillium saksenae</name>
    <dbReference type="NCBI Taxonomy" id="468837"/>
    <lineage>
        <taxon>Eukaryota</taxon>
        <taxon>Fungi</taxon>
        <taxon>Dikarya</taxon>
        <taxon>Ascomycota</taxon>
        <taxon>Pezizomycotina</taxon>
        <taxon>Sordariomycetes</taxon>
        <taxon>Hypocreomycetidae</taxon>
        <taxon>Hypocreales</taxon>
        <taxon>Cordycipitaceae</taxon>
        <taxon>Lecanicillium</taxon>
    </lineage>
</organism>
<name>A0ACC1QMQ8_9HYPO</name>
<proteinExistence type="predicted"/>